<evidence type="ECO:0000256" key="4">
    <source>
        <dbReference type="PIRSR" id="PIRSR000097-2"/>
    </source>
</evidence>
<feature type="binding site" evidence="4">
    <location>
        <position position="93"/>
    </location>
    <ligand>
        <name>substrate</name>
    </ligand>
</feature>
<feature type="domain" description="NADP-dependent oxidoreductase" evidence="6">
    <location>
        <begin position="9"/>
        <end position="244"/>
    </location>
</feature>
<dbReference type="GO" id="GO:0016491">
    <property type="term" value="F:oxidoreductase activity"/>
    <property type="evidence" value="ECO:0007669"/>
    <property type="project" value="UniProtKB-KW"/>
</dbReference>
<evidence type="ECO:0000256" key="1">
    <source>
        <dbReference type="ARBA" id="ARBA00007905"/>
    </source>
</evidence>
<dbReference type="PIRSF" id="PIRSF000097">
    <property type="entry name" value="AKR"/>
    <property type="match status" value="1"/>
</dbReference>
<evidence type="ECO:0000313" key="8">
    <source>
        <dbReference type="Proteomes" id="UP000194127"/>
    </source>
</evidence>
<dbReference type="InterPro" id="IPR023210">
    <property type="entry name" value="NADP_OxRdtase_dom"/>
</dbReference>
<evidence type="ECO:0000256" key="2">
    <source>
        <dbReference type="ARBA" id="ARBA00023002"/>
    </source>
</evidence>
<dbReference type="EMBL" id="KZ110596">
    <property type="protein sequence ID" value="OSX63052.1"/>
    <property type="molecule type" value="Genomic_DNA"/>
</dbReference>
<keyword evidence="8" id="KW-1185">Reference proteome</keyword>
<keyword evidence="2" id="KW-0560">Oxidoreductase</keyword>
<dbReference type="InterPro" id="IPR036812">
    <property type="entry name" value="NAD(P)_OxRdtase_dom_sf"/>
</dbReference>
<organism evidence="7 8">
    <name type="scientific">Postia placenta MAD-698-R-SB12</name>
    <dbReference type="NCBI Taxonomy" id="670580"/>
    <lineage>
        <taxon>Eukaryota</taxon>
        <taxon>Fungi</taxon>
        <taxon>Dikarya</taxon>
        <taxon>Basidiomycota</taxon>
        <taxon>Agaricomycotina</taxon>
        <taxon>Agaricomycetes</taxon>
        <taxon>Polyporales</taxon>
        <taxon>Adustoporiaceae</taxon>
        <taxon>Rhodonia</taxon>
    </lineage>
</organism>
<proteinExistence type="inferred from homology"/>
<accession>A0A1X6N3M5</accession>
<reference evidence="7 8" key="1">
    <citation type="submission" date="2017-04" db="EMBL/GenBank/DDBJ databases">
        <title>Genome Sequence of the Model Brown-Rot Fungus Postia placenta SB12.</title>
        <authorList>
            <consortium name="DOE Joint Genome Institute"/>
            <person name="Gaskell J."/>
            <person name="Kersten P."/>
            <person name="Larrondo L.F."/>
            <person name="Canessa P."/>
            <person name="Martinez D."/>
            <person name="Hibbett D."/>
            <person name="Schmoll M."/>
            <person name="Kubicek C.P."/>
            <person name="Martinez A.T."/>
            <person name="Yadav J."/>
            <person name="Master E."/>
            <person name="Magnuson J.K."/>
            <person name="James T."/>
            <person name="Yaver D."/>
            <person name="Berka R."/>
            <person name="Labutti K."/>
            <person name="Lipzen A."/>
            <person name="Aerts A."/>
            <person name="Barry K."/>
            <person name="Henrissat B."/>
            <person name="Blanchette R."/>
            <person name="Grigoriev I."/>
            <person name="Cullen D."/>
        </authorList>
    </citation>
    <scope>NUCLEOTIDE SEQUENCE [LARGE SCALE GENOMIC DNA]</scope>
    <source>
        <strain evidence="7 8">MAD-698-R-SB12</strain>
    </source>
</reference>
<dbReference type="AlphaFoldDB" id="A0A1X6N3M5"/>
<dbReference type="OrthoDB" id="416253at2759"/>
<protein>
    <recommendedName>
        <fullName evidence="6">NADP-dependent oxidoreductase domain-containing protein</fullName>
    </recommendedName>
</protein>
<feature type="active site" description="Proton donor" evidence="3">
    <location>
        <position position="35"/>
    </location>
</feature>
<sequence>MPLLGLGVFQNDDCIPACLAALRHGYRHIDSARVYRNEAQVGEAVRQSGVPRGDIFVTSKIIHSDYGYNSTLSAIDESLQRFGFDYLDLFLIHSPHSGKARRLETWKALVKAKEDGKLRTIGVSNYSVHHLEEIREAGLETPSVNQIELQPFCQQRPITEYCEKNNIVVQAYCPLVRGRFDNPALQEVAAKYEKDVAQVLVRWSLQRGYSPLPKSSQPARVVSNADLYDFELAAEDMAKLDALDLGSRGAISWNPVDVE</sequence>
<dbReference type="CDD" id="cd19071">
    <property type="entry name" value="AKR_AKR1-5-like"/>
    <property type="match status" value="1"/>
</dbReference>
<evidence type="ECO:0000256" key="5">
    <source>
        <dbReference type="PIRSR" id="PIRSR000097-3"/>
    </source>
</evidence>
<dbReference type="FunFam" id="3.20.20.100:FF:000015">
    <property type="entry name" value="Oxidoreductase, aldo/keto reductase family"/>
    <property type="match status" value="1"/>
</dbReference>
<evidence type="ECO:0000259" key="6">
    <source>
        <dbReference type="Pfam" id="PF00248"/>
    </source>
</evidence>
<comment type="similarity">
    <text evidence="1">Belongs to the aldo/keto reductase family.</text>
</comment>
<dbReference type="PANTHER" id="PTHR43827">
    <property type="entry name" value="2,5-DIKETO-D-GLUCONIC ACID REDUCTASE"/>
    <property type="match status" value="1"/>
</dbReference>
<dbReference type="PANTHER" id="PTHR43827:SF13">
    <property type="entry name" value="ALDO_KETO REDUCTASE FAMILY PROTEIN"/>
    <property type="match status" value="1"/>
</dbReference>
<evidence type="ECO:0000313" key="7">
    <source>
        <dbReference type="EMBL" id="OSX63052.1"/>
    </source>
</evidence>
<dbReference type="InterPro" id="IPR020471">
    <property type="entry name" value="AKR"/>
</dbReference>
<feature type="site" description="Lowers pKa of active site Tyr" evidence="5">
    <location>
        <position position="60"/>
    </location>
</feature>
<dbReference type="GeneID" id="36330276"/>
<dbReference type="Proteomes" id="UP000194127">
    <property type="component" value="Unassembled WGS sequence"/>
</dbReference>
<dbReference type="SUPFAM" id="SSF51430">
    <property type="entry name" value="NAD(P)-linked oxidoreductase"/>
    <property type="match status" value="1"/>
</dbReference>
<dbReference type="PRINTS" id="PR00069">
    <property type="entry name" value="ALDKETRDTASE"/>
</dbReference>
<dbReference type="InterPro" id="IPR018170">
    <property type="entry name" value="Aldo/ket_reductase_CS"/>
</dbReference>
<dbReference type="PROSITE" id="PS00798">
    <property type="entry name" value="ALDOKETO_REDUCTASE_1"/>
    <property type="match status" value="1"/>
</dbReference>
<dbReference type="Pfam" id="PF00248">
    <property type="entry name" value="Aldo_ket_red"/>
    <property type="match status" value="1"/>
</dbReference>
<evidence type="ECO:0000256" key="3">
    <source>
        <dbReference type="PIRSR" id="PIRSR000097-1"/>
    </source>
</evidence>
<dbReference type="STRING" id="670580.A0A1X6N3M5"/>
<dbReference type="RefSeq" id="XP_024339846.1">
    <property type="nucleotide sequence ID" value="XM_024485327.1"/>
</dbReference>
<dbReference type="Gene3D" id="3.20.20.100">
    <property type="entry name" value="NADP-dependent oxidoreductase domain"/>
    <property type="match status" value="1"/>
</dbReference>
<gene>
    <name evidence="7" type="ORF">POSPLADRAFT_1141671</name>
</gene>
<name>A0A1X6N3M5_9APHY</name>